<reference evidence="1 2" key="1">
    <citation type="submission" date="2017-06" db="EMBL/GenBank/DDBJ databases">
        <title>Draft Genome Sequence of Natranaerobius trueperi halophilic, alkalithermophilic bacteria from soda lakes.</title>
        <authorList>
            <person name="Zhao B."/>
        </authorList>
    </citation>
    <scope>NUCLEOTIDE SEQUENCE [LARGE SCALE GENOMIC DNA]</scope>
    <source>
        <strain evidence="1 2">DSM 18760</strain>
    </source>
</reference>
<accession>A0A226C0M1</accession>
<organism evidence="1 2">
    <name type="scientific">Natranaerobius trueperi</name>
    <dbReference type="NCBI Taxonomy" id="759412"/>
    <lineage>
        <taxon>Bacteria</taxon>
        <taxon>Bacillati</taxon>
        <taxon>Bacillota</taxon>
        <taxon>Clostridia</taxon>
        <taxon>Natranaerobiales</taxon>
        <taxon>Natranaerobiaceae</taxon>
        <taxon>Natranaerobius</taxon>
    </lineage>
</organism>
<evidence type="ECO:0000313" key="1">
    <source>
        <dbReference type="EMBL" id="OWZ83999.1"/>
    </source>
</evidence>
<dbReference type="Proteomes" id="UP000214588">
    <property type="component" value="Unassembled WGS sequence"/>
</dbReference>
<dbReference type="Gene3D" id="3.40.50.300">
    <property type="entry name" value="P-loop containing nucleotide triphosphate hydrolases"/>
    <property type="match status" value="1"/>
</dbReference>
<proteinExistence type="predicted"/>
<sequence length="229" mass="25556">MTDKILSTKPVIIFSGHFGSGKTENAVNYCLHLNSQDYKVSIVDLDIINPYFRSREAGELMEEKGIHTILPPRELQHADFPIIPPQIKGAIVEQDGKLVIDLGGNPDGALPVGGLQKEVTKAGYDMWLVINANRPQTSSVEEIKELARKIESTSRLKFTGIINNTHLKQETTIQDILTGLELCREVENTLNIPIKYSAIPKKLTDEIDDYKSILGDFLIVDNYLTNPLD</sequence>
<dbReference type="GO" id="GO:0005524">
    <property type="term" value="F:ATP binding"/>
    <property type="evidence" value="ECO:0007669"/>
    <property type="project" value="UniProtKB-KW"/>
</dbReference>
<name>A0A226C0M1_9FIRM</name>
<dbReference type="EMBL" id="NIQC01000009">
    <property type="protein sequence ID" value="OWZ83999.1"/>
    <property type="molecule type" value="Genomic_DNA"/>
</dbReference>
<comment type="caution">
    <text evidence="1">The sequence shown here is derived from an EMBL/GenBank/DDBJ whole genome shotgun (WGS) entry which is preliminary data.</text>
</comment>
<dbReference type="SUPFAM" id="SSF52540">
    <property type="entry name" value="P-loop containing nucleoside triphosphate hydrolases"/>
    <property type="match status" value="1"/>
</dbReference>
<gene>
    <name evidence="1" type="ORF">CDO51_05415</name>
</gene>
<protein>
    <submittedName>
        <fullName evidence="1">ATP-binding protein</fullName>
    </submittedName>
</protein>
<evidence type="ECO:0000313" key="2">
    <source>
        <dbReference type="Proteomes" id="UP000214588"/>
    </source>
</evidence>
<dbReference type="InterPro" id="IPR027417">
    <property type="entry name" value="P-loop_NTPase"/>
</dbReference>
<dbReference type="RefSeq" id="WP_089023289.1">
    <property type="nucleotide sequence ID" value="NZ_NIQC01000009.1"/>
</dbReference>
<keyword evidence="2" id="KW-1185">Reference proteome</keyword>
<dbReference type="AlphaFoldDB" id="A0A226C0M1"/>
<dbReference type="OrthoDB" id="9779501at2"/>
<keyword evidence="1" id="KW-0547">Nucleotide-binding</keyword>
<keyword evidence="1" id="KW-0067">ATP-binding</keyword>